<feature type="transmembrane region" description="Helical" evidence="5">
    <location>
        <begin position="344"/>
        <end position="367"/>
    </location>
</feature>
<gene>
    <name evidence="7" type="ORF">FHS31_002432</name>
</gene>
<feature type="transmembrane region" description="Helical" evidence="5">
    <location>
        <begin position="83"/>
        <end position="106"/>
    </location>
</feature>
<evidence type="ECO:0000256" key="2">
    <source>
        <dbReference type="ARBA" id="ARBA00022692"/>
    </source>
</evidence>
<evidence type="ECO:0000256" key="1">
    <source>
        <dbReference type="ARBA" id="ARBA00004141"/>
    </source>
</evidence>
<evidence type="ECO:0000256" key="5">
    <source>
        <dbReference type="SAM" id="Phobius"/>
    </source>
</evidence>
<name>A0ABX0TUV0_9SPHN</name>
<reference evidence="7 8" key="1">
    <citation type="submission" date="2020-03" db="EMBL/GenBank/DDBJ databases">
        <title>Genomic Encyclopedia of Type Strains, Phase III (KMG-III): the genomes of soil and plant-associated and newly described type strains.</title>
        <authorList>
            <person name="Whitman W."/>
        </authorList>
    </citation>
    <scope>NUCLEOTIDE SEQUENCE [LARGE SCALE GENOMIC DNA]</scope>
    <source>
        <strain evidence="7 8">CECT 8804</strain>
    </source>
</reference>
<feature type="transmembrane region" description="Helical" evidence="5">
    <location>
        <begin position="314"/>
        <end position="332"/>
    </location>
</feature>
<dbReference type="Gene3D" id="1.20.1250.20">
    <property type="entry name" value="MFS general substrate transporter like domains"/>
    <property type="match status" value="2"/>
</dbReference>
<dbReference type="RefSeq" id="WP_167073826.1">
    <property type="nucleotide sequence ID" value="NZ_JAAOZC010000006.1"/>
</dbReference>
<dbReference type="Pfam" id="PF07690">
    <property type="entry name" value="MFS_1"/>
    <property type="match status" value="1"/>
</dbReference>
<dbReference type="EMBL" id="JAAOZC010000006">
    <property type="protein sequence ID" value="NIJ08808.1"/>
    <property type="molecule type" value="Genomic_DNA"/>
</dbReference>
<feature type="transmembrane region" description="Helical" evidence="5">
    <location>
        <begin position="50"/>
        <end position="71"/>
    </location>
</feature>
<keyword evidence="2 5" id="KW-0812">Transmembrane</keyword>
<accession>A0ABX0TUV0</accession>
<feature type="transmembrane region" description="Helical" evidence="5">
    <location>
        <begin position="253"/>
        <end position="274"/>
    </location>
</feature>
<feature type="transmembrane region" description="Helical" evidence="5">
    <location>
        <begin position="286"/>
        <end position="308"/>
    </location>
</feature>
<feature type="domain" description="Major facilitator superfamily (MFS) profile" evidence="6">
    <location>
        <begin position="13"/>
        <end position="399"/>
    </location>
</feature>
<dbReference type="InterPro" id="IPR020846">
    <property type="entry name" value="MFS_dom"/>
</dbReference>
<dbReference type="InterPro" id="IPR011701">
    <property type="entry name" value="MFS"/>
</dbReference>
<sequence>MTESSAPGMGRGLIALLAVGMFINYVDRGNLATAAPLIKDQLHLSNTQAGVLLSAFFWTYVPFQLVAGWLAERIGPYRTLAMGVALWSVATFASGLAGGFVGLLLLRLLLGIGESATYPCNAKILASNLPPEKLGAANGTIGIGQALGPAVGTFGGGLLIAGFGWRPVFLLFGLASALWLIPWLRATRGTAAWDRQAQTMPTLRAILARRELWGAGLGHFAFNYGFYFVISWLPLYLVKARGFSITEMSIVGGLLYLIYAVSVQASGLIADARVAKGADNSRVRKALMIMAHIGMAACMLLCAVAPAILSLAALLTAGLFFGMATATLYPIGQTLGGPIAAGRWIGVQNCLGNIAGIVAPIITGRLVDTTGGFGWAFGVAAAVSLAGTLAWRLIPRIEALDFSPLPPSRERVG</sequence>
<dbReference type="PANTHER" id="PTHR11662:SF399">
    <property type="entry name" value="FI19708P1-RELATED"/>
    <property type="match status" value="1"/>
</dbReference>
<dbReference type="PANTHER" id="PTHR11662">
    <property type="entry name" value="SOLUTE CARRIER FAMILY 17"/>
    <property type="match status" value="1"/>
</dbReference>
<comment type="caution">
    <text evidence="7">The sequence shown here is derived from an EMBL/GenBank/DDBJ whole genome shotgun (WGS) entry which is preliminary data.</text>
</comment>
<dbReference type="SUPFAM" id="SSF103473">
    <property type="entry name" value="MFS general substrate transporter"/>
    <property type="match status" value="1"/>
</dbReference>
<evidence type="ECO:0000256" key="3">
    <source>
        <dbReference type="ARBA" id="ARBA00022989"/>
    </source>
</evidence>
<dbReference type="Proteomes" id="UP000727456">
    <property type="component" value="Unassembled WGS sequence"/>
</dbReference>
<feature type="transmembrane region" description="Helical" evidence="5">
    <location>
        <begin position="168"/>
        <end position="186"/>
    </location>
</feature>
<protein>
    <submittedName>
        <fullName evidence="7">MFS family permease</fullName>
    </submittedName>
</protein>
<evidence type="ECO:0000313" key="7">
    <source>
        <dbReference type="EMBL" id="NIJ08808.1"/>
    </source>
</evidence>
<keyword evidence="4 5" id="KW-0472">Membrane</keyword>
<evidence type="ECO:0000259" key="6">
    <source>
        <dbReference type="PROSITE" id="PS50850"/>
    </source>
</evidence>
<feature type="transmembrane region" description="Helical" evidence="5">
    <location>
        <begin position="212"/>
        <end position="233"/>
    </location>
</feature>
<keyword evidence="3 5" id="KW-1133">Transmembrane helix</keyword>
<organism evidence="7 8">
    <name type="scientific">Sphingomonas vulcanisoli</name>
    <dbReference type="NCBI Taxonomy" id="1658060"/>
    <lineage>
        <taxon>Bacteria</taxon>
        <taxon>Pseudomonadati</taxon>
        <taxon>Pseudomonadota</taxon>
        <taxon>Alphaproteobacteria</taxon>
        <taxon>Sphingomonadales</taxon>
        <taxon>Sphingomonadaceae</taxon>
        <taxon>Sphingomonas</taxon>
    </lineage>
</organism>
<dbReference type="InterPro" id="IPR050382">
    <property type="entry name" value="MFS_Na/Anion_cotransporter"/>
</dbReference>
<evidence type="ECO:0000256" key="4">
    <source>
        <dbReference type="ARBA" id="ARBA00023136"/>
    </source>
</evidence>
<dbReference type="PROSITE" id="PS50850">
    <property type="entry name" value="MFS"/>
    <property type="match status" value="1"/>
</dbReference>
<proteinExistence type="predicted"/>
<feature type="transmembrane region" description="Helical" evidence="5">
    <location>
        <begin position="373"/>
        <end position="394"/>
    </location>
</feature>
<evidence type="ECO:0000313" key="8">
    <source>
        <dbReference type="Proteomes" id="UP000727456"/>
    </source>
</evidence>
<keyword evidence="8" id="KW-1185">Reference proteome</keyword>
<comment type="subcellular location">
    <subcellularLocation>
        <location evidence="1">Membrane</location>
        <topology evidence="1">Multi-pass membrane protein</topology>
    </subcellularLocation>
</comment>
<dbReference type="InterPro" id="IPR036259">
    <property type="entry name" value="MFS_trans_sf"/>
</dbReference>